<accession>A0A9D9GWI5</accession>
<evidence type="ECO:0000313" key="3">
    <source>
        <dbReference type="Proteomes" id="UP000823613"/>
    </source>
</evidence>
<dbReference type="Proteomes" id="UP000823613">
    <property type="component" value="Unassembled WGS sequence"/>
</dbReference>
<evidence type="ECO:0000256" key="1">
    <source>
        <dbReference type="SAM" id="Phobius"/>
    </source>
</evidence>
<comment type="caution">
    <text evidence="2">The sequence shown here is derived from an EMBL/GenBank/DDBJ whole genome shotgun (WGS) entry which is preliminary data.</text>
</comment>
<keyword evidence="1" id="KW-1133">Transmembrane helix</keyword>
<gene>
    <name evidence="2" type="ORF">IAC58_02345</name>
</gene>
<reference evidence="2" key="1">
    <citation type="submission" date="2020-10" db="EMBL/GenBank/DDBJ databases">
        <authorList>
            <person name="Gilroy R."/>
        </authorList>
    </citation>
    <scope>NUCLEOTIDE SEQUENCE</scope>
    <source>
        <strain evidence="2">11159</strain>
    </source>
</reference>
<dbReference type="AlphaFoldDB" id="A0A9D9GWI5"/>
<organism evidence="2 3">
    <name type="scientific">Candidatus Onthovivens merdipullorum</name>
    <dbReference type="NCBI Taxonomy" id="2840889"/>
    <lineage>
        <taxon>Bacteria</taxon>
        <taxon>Bacillati</taxon>
        <taxon>Bacillota</taxon>
        <taxon>Bacilli</taxon>
        <taxon>Bacillales</taxon>
        <taxon>Candidatus Onthovivens</taxon>
    </lineage>
</organism>
<name>A0A9D9GWI5_9BACL</name>
<sequence>MAKKELTREEKFQNYRDEIIEISEEEKEERALKAKKNSSNLHPLIIEFKKKRIQKNLIYYSILSIVTLVIIFLFIYYGVNYL</sequence>
<protein>
    <submittedName>
        <fullName evidence="2">Uncharacterized protein</fullName>
    </submittedName>
</protein>
<proteinExistence type="predicted"/>
<keyword evidence="1" id="KW-0812">Transmembrane</keyword>
<feature type="transmembrane region" description="Helical" evidence="1">
    <location>
        <begin position="57"/>
        <end position="79"/>
    </location>
</feature>
<reference evidence="2" key="2">
    <citation type="journal article" date="2021" name="PeerJ">
        <title>Extensive microbial diversity within the chicken gut microbiome revealed by metagenomics and culture.</title>
        <authorList>
            <person name="Gilroy R."/>
            <person name="Ravi A."/>
            <person name="Getino M."/>
            <person name="Pursley I."/>
            <person name="Horton D.L."/>
            <person name="Alikhan N.F."/>
            <person name="Baker D."/>
            <person name="Gharbi K."/>
            <person name="Hall N."/>
            <person name="Watson M."/>
            <person name="Adriaenssens E.M."/>
            <person name="Foster-Nyarko E."/>
            <person name="Jarju S."/>
            <person name="Secka A."/>
            <person name="Antonio M."/>
            <person name="Oren A."/>
            <person name="Chaudhuri R.R."/>
            <person name="La Ragione R."/>
            <person name="Hildebrand F."/>
            <person name="Pallen M.J."/>
        </authorList>
    </citation>
    <scope>NUCLEOTIDE SEQUENCE</scope>
    <source>
        <strain evidence="2">11159</strain>
    </source>
</reference>
<keyword evidence="1" id="KW-0472">Membrane</keyword>
<dbReference type="EMBL" id="JADIMY010000049">
    <property type="protein sequence ID" value="MBO8427384.1"/>
    <property type="molecule type" value="Genomic_DNA"/>
</dbReference>
<evidence type="ECO:0000313" key="2">
    <source>
        <dbReference type="EMBL" id="MBO8427384.1"/>
    </source>
</evidence>